<comment type="caution">
    <text evidence="2">The sequence shown here is derived from an EMBL/GenBank/DDBJ whole genome shotgun (WGS) entry which is preliminary data.</text>
</comment>
<protein>
    <submittedName>
        <fullName evidence="2">Uncharacterized protein</fullName>
    </submittedName>
</protein>
<keyword evidence="3" id="KW-1185">Reference proteome</keyword>
<sequence>MSPGSNTASYPAFAHIGLRENPGKNLNQQIVKEAMNTILYLGETGRTIKVISGKVKCSSKNVLKISGQGKENKGKARRTETRKGEQGTDRLDTATCTHTLLSSDVHIRTDHVRYTLRYLHCFSVVSCPHPSDSALNGILYDDDDDDDSGGDDDEVYRNPRGRTFFIR</sequence>
<evidence type="ECO:0000256" key="1">
    <source>
        <dbReference type="SAM" id="MobiDB-lite"/>
    </source>
</evidence>
<dbReference type="Proteomes" id="UP001148838">
    <property type="component" value="Unassembled WGS sequence"/>
</dbReference>
<gene>
    <name evidence="2" type="ORF">ANN_26622</name>
</gene>
<dbReference type="EMBL" id="JAJSOF020000039">
    <property type="protein sequence ID" value="KAJ4426823.1"/>
    <property type="molecule type" value="Genomic_DNA"/>
</dbReference>
<accession>A0ABQ8RYK4</accession>
<name>A0ABQ8RYK4_PERAM</name>
<evidence type="ECO:0000313" key="3">
    <source>
        <dbReference type="Proteomes" id="UP001148838"/>
    </source>
</evidence>
<feature type="region of interest" description="Disordered" evidence="1">
    <location>
        <begin position="138"/>
        <end position="160"/>
    </location>
</feature>
<organism evidence="2 3">
    <name type="scientific">Periplaneta americana</name>
    <name type="common">American cockroach</name>
    <name type="synonym">Blatta americana</name>
    <dbReference type="NCBI Taxonomy" id="6978"/>
    <lineage>
        <taxon>Eukaryota</taxon>
        <taxon>Metazoa</taxon>
        <taxon>Ecdysozoa</taxon>
        <taxon>Arthropoda</taxon>
        <taxon>Hexapoda</taxon>
        <taxon>Insecta</taxon>
        <taxon>Pterygota</taxon>
        <taxon>Neoptera</taxon>
        <taxon>Polyneoptera</taxon>
        <taxon>Dictyoptera</taxon>
        <taxon>Blattodea</taxon>
        <taxon>Blattoidea</taxon>
        <taxon>Blattidae</taxon>
        <taxon>Blattinae</taxon>
        <taxon>Periplaneta</taxon>
    </lineage>
</organism>
<proteinExistence type="predicted"/>
<feature type="compositionally biased region" description="Acidic residues" evidence="1">
    <location>
        <begin position="140"/>
        <end position="154"/>
    </location>
</feature>
<reference evidence="2 3" key="1">
    <citation type="journal article" date="2022" name="Allergy">
        <title>Genome assembly and annotation of Periplaneta americana reveal a comprehensive cockroach allergen profile.</title>
        <authorList>
            <person name="Wang L."/>
            <person name="Xiong Q."/>
            <person name="Saelim N."/>
            <person name="Wang L."/>
            <person name="Nong W."/>
            <person name="Wan A.T."/>
            <person name="Shi M."/>
            <person name="Liu X."/>
            <person name="Cao Q."/>
            <person name="Hui J.H.L."/>
            <person name="Sookrung N."/>
            <person name="Leung T.F."/>
            <person name="Tungtrongchitr A."/>
            <person name="Tsui S.K.W."/>
        </authorList>
    </citation>
    <scope>NUCLEOTIDE SEQUENCE [LARGE SCALE GENOMIC DNA]</scope>
    <source>
        <strain evidence="2">PWHHKU_190912</strain>
    </source>
</reference>
<evidence type="ECO:0000313" key="2">
    <source>
        <dbReference type="EMBL" id="KAJ4426823.1"/>
    </source>
</evidence>
<feature type="compositionally biased region" description="Basic and acidic residues" evidence="1">
    <location>
        <begin position="70"/>
        <end position="89"/>
    </location>
</feature>
<feature type="region of interest" description="Disordered" evidence="1">
    <location>
        <begin position="66"/>
        <end position="89"/>
    </location>
</feature>